<name>A0A6A5HT52_CAERE</name>
<evidence type="ECO:0000313" key="4">
    <source>
        <dbReference type="Proteomes" id="UP000483820"/>
    </source>
</evidence>
<dbReference type="EMBL" id="WUAV01000001">
    <property type="protein sequence ID" value="KAF1771108.1"/>
    <property type="molecule type" value="Genomic_DNA"/>
</dbReference>
<keyword evidence="1" id="KW-0732">Signal</keyword>
<comment type="caution">
    <text evidence="3">The sequence shown here is derived from an EMBL/GenBank/DDBJ whole genome shotgun (WGS) entry which is preliminary data.</text>
</comment>
<feature type="domain" description="F-box" evidence="2">
    <location>
        <begin position="4"/>
        <end position="50"/>
    </location>
</feature>
<dbReference type="PROSITE" id="PS50181">
    <property type="entry name" value="FBOX"/>
    <property type="match status" value="1"/>
</dbReference>
<proteinExistence type="predicted"/>
<dbReference type="RefSeq" id="XP_053592348.1">
    <property type="nucleotide sequence ID" value="XM_053723703.1"/>
</dbReference>
<dbReference type="PANTHER" id="PTHR21503">
    <property type="entry name" value="F-BOX-CONTAINING HYPOTHETICAL PROTEIN C.ELEGANS"/>
    <property type="match status" value="1"/>
</dbReference>
<reference evidence="3 4" key="1">
    <citation type="submission" date="2019-12" db="EMBL/GenBank/DDBJ databases">
        <title>Chromosome-level assembly of the Caenorhabditis remanei genome.</title>
        <authorList>
            <person name="Teterina A.A."/>
            <person name="Willis J.H."/>
            <person name="Phillips P.C."/>
        </authorList>
    </citation>
    <scope>NUCLEOTIDE SEQUENCE [LARGE SCALE GENOMIC DNA]</scope>
    <source>
        <strain evidence="3 4">PX506</strain>
        <tissue evidence="3">Whole organism</tissue>
    </source>
</reference>
<dbReference type="KEGG" id="crq:GCK72_002933"/>
<dbReference type="InterPro" id="IPR012885">
    <property type="entry name" value="F-box_Sdz-33"/>
</dbReference>
<evidence type="ECO:0000259" key="2">
    <source>
        <dbReference type="PROSITE" id="PS50181"/>
    </source>
</evidence>
<dbReference type="AlphaFoldDB" id="A0A6A5HT52"/>
<gene>
    <name evidence="3" type="ORF">GCK72_002933</name>
</gene>
<evidence type="ECO:0000313" key="3">
    <source>
        <dbReference type="EMBL" id="KAF1771108.1"/>
    </source>
</evidence>
<accession>A0A6A5HT52</accession>
<dbReference type="Proteomes" id="UP000483820">
    <property type="component" value="Chromosome I"/>
</dbReference>
<dbReference type="InterPro" id="IPR001810">
    <property type="entry name" value="F-box_dom"/>
</dbReference>
<feature type="chain" id="PRO_5025638008" description="F-box domain-containing protein" evidence="1">
    <location>
        <begin position="26"/>
        <end position="309"/>
    </location>
</feature>
<protein>
    <recommendedName>
        <fullName evidence="2">F-box domain-containing protein</fullName>
    </recommendedName>
</protein>
<dbReference type="Pfam" id="PF07735">
    <property type="entry name" value="FBA_2"/>
    <property type="match status" value="1"/>
</dbReference>
<dbReference type="CTD" id="9802371"/>
<feature type="signal peptide" evidence="1">
    <location>
        <begin position="1"/>
        <end position="25"/>
    </location>
</feature>
<sequence>MTSQFPLLRLPRLALFAVFKALSIGEKIMLSLCSKKTAIQINNDRLYSQKVIVSLDMFNQGIRVHTKNYNDKFDIFIYPDTWSSDISNTQQFYISCCITGINTFWKNQQEGFLSFISHLLKMFRCKITTTFSCCDSDSFQQTILMFFDLQLEFKTLCILFDGSKYQNLWNQISSNLGLVEDLQIFFDNMNSGFTPVFTSWPTKEISIFGCNWFTLESLLSCTCSSITLEESRLGNKDLDEILRKWMTGGFPNLKYLRIQRLRRTDDGEHILGMDWRDLNGMVIQSNDGSKKATINIGSGGIEISVTPFE</sequence>
<dbReference type="GeneID" id="9802371"/>
<evidence type="ECO:0000256" key="1">
    <source>
        <dbReference type="SAM" id="SignalP"/>
    </source>
</evidence>
<organism evidence="3 4">
    <name type="scientific">Caenorhabditis remanei</name>
    <name type="common">Caenorhabditis vulgaris</name>
    <dbReference type="NCBI Taxonomy" id="31234"/>
    <lineage>
        <taxon>Eukaryota</taxon>
        <taxon>Metazoa</taxon>
        <taxon>Ecdysozoa</taxon>
        <taxon>Nematoda</taxon>
        <taxon>Chromadorea</taxon>
        <taxon>Rhabditida</taxon>
        <taxon>Rhabditina</taxon>
        <taxon>Rhabditomorpha</taxon>
        <taxon>Rhabditoidea</taxon>
        <taxon>Rhabditidae</taxon>
        <taxon>Peloderinae</taxon>
        <taxon>Caenorhabditis</taxon>
    </lineage>
</organism>
<dbReference type="PANTHER" id="PTHR21503:SF52">
    <property type="entry name" value="F-BOX DOMAIN-CONTAINING PROTEIN"/>
    <property type="match status" value="1"/>
</dbReference>